<feature type="binding site" evidence="9">
    <location>
        <position position="116"/>
    </location>
    <ligand>
        <name>Mn(2+)</name>
        <dbReference type="ChEBI" id="CHEBI:29035"/>
    </ligand>
</feature>
<reference evidence="13" key="1">
    <citation type="journal article" date="2013" name="J. Plant Res.">
        <title>Effect of fungi and light on seed germination of three Opuntia species from semiarid lands of central Mexico.</title>
        <authorList>
            <person name="Delgado-Sanchez P."/>
            <person name="Jimenez-Bremont J.F."/>
            <person name="Guerrero-Gonzalez Mde L."/>
            <person name="Flores J."/>
        </authorList>
    </citation>
    <scope>NUCLEOTIDE SEQUENCE</scope>
    <source>
        <tissue evidence="13">Cladode</tissue>
    </source>
</reference>
<evidence type="ECO:0000256" key="4">
    <source>
        <dbReference type="ARBA" id="ARBA00022525"/>
    </source>
</evidence>
<comment type="subcellular location">
    <subcellularLocation>
        <location evidence="1 11">Secreted</location>
        <location evidence="1 11">Extracellular space</location>
        <location evidence="1 11">Apoplast</location>
    </subcellularLocation>
</comment>
<evidence type="ECO:0000313" key="13">
    <source>
        <dbReference type="EMBL" id="MBA4634774.1"/>
    </source>
</evidence>
<keyword evidence="4 11" id="KW-0964">Secreted</keyword>
<feature type="signal peptide" evidence="11">
    <location>
        <begin position="1"/>
        <end position="27"/>
    </location>
</feature>
<dbReference type="Pfam" id="PF00190">
    <property type="entry name" value="Cupin_1"/>
    <property type="match status" value="1"/>
</dbReference>
<feature type="binding site" evidence="8">
    <location>
        <position position="118"/>
    </location>
    <ligand>
        <name>oxalate</name>
        <dbReference type="ChEBI" id="CHEBI:30623"/>
    </ligand>
</feature>
<dbReference type="InterPro" id="IPR001929">
    <property type="entry name" value="Germin"/>
</dbReference>
<keyword evidence="6 10" id="KW-1015">Disulfide bond</keyword>
<accession>A0A7C8Z5Q4</accession>
<dbReference type="InterPro" id="IPR006045">
    <property type="entry name" value="Cupin_1"/>
</dbReference>
<feature type="domain" description="Cupin type-1" evidence="12">
    <location>
        <begin position="68"/>
        <end position="221"/>
    </location>
</feature>
<dbReference type="CDD" id="cd02241">
    <property type="entry name" value="cupin_OxOx"/>
    <property type="match status" value="1"/>
</dbReference>
<feature type="chain" id="PRO_5028512957" description="Germin-like protein" evidence="11">
    <location>
        <begin position="28"/>
        <end position="235"/>
    </location>
</feature>
<feature type="binding site" evidence="9">
    <location>
        <position position="167"/>
    </location>
    <ligand>
        <name>Mn(2+)</name>
        <dbReference type="ChEBI" id="CHEBI:29035"/>
    </ligand>
</feature>
<name>A0A7C8Z5Q4_OPUST</name>
<evidence type="ECO:0000256" key="1">
    <source>
        <dbReference type="ARBA" id="ARBA00004271"/>
    </source>
</evidence>
<dbReference type="InterPro" id="IPR011051">
    <property type="entry name" value="RmlC_Cupin_sf"/>
</dbReference>
<feature type="binding site" evidence="9">
    <location>
        <position position="123"/>
    </location>
    <ligand>
        <name>Mn(2+)</name>
        <dbReference type="ChEBI" id="CHEBI:29035"/>
    </ligand>
</feature>
<dbReference type="InterPro" id="IPR019780">
    <property type="entry name" value="Germin_Mn-BS"/>
</dbReference>
<dbReference type="FunFam" id="2.60.120.10:FF:000005">
    <property type="entry name" value="Germin-like protein subfamily 1 member 8"/>
    <property type="match status" value="1"/>
</dbReference>
<dbReference type="InterPro" id="IPR014710">
    <property type="entry name" value="RmlC-like_jellyroll"/>
</dbReference>
<dbReference type="AlphaFoldDB" id="A0A7C8Z5Q4"/>
<keyword evidence="11" id="KW-0732">Signal</keyword>
<dbReference type="SUPFAM" id="SSF51182">
    <property type="entry name" value="RmlC-like cupins"/>
    <property type="match status" value="1"/>
</dbReference>
<feature type="binding site" evidence="9">
    <location>
        <position position="118"/>
    </location>
    <ligand>
        <name>Mn(2+)</name>
        <dbReference type="ChEBI" id="CHEBI:29035"/>
    </ligand>
</feature>
<dbReference type="PROSITE" id="PS00725">
    <property type="entry name" value="GERMIN"/>
    <property type="match status" value="1"/>
</dbReference>
<evidence type="ECO:0000256" key="7">
    <source>
        <dbReference type="ARBA" id="ARBA00023211"/>
    </source>
</evidence>
<evidence type="ECO:0000256" key="2">
    <source>
        <dbReference type="ARBA" id="ARBA00007456"/>
    </source>
</evidence>
<dbReference type="GO" id="GO:0030145">
    <property type="term" value="F:manganese ion binding"/>
    <property type="evidence" value="ECO:0007669"/>
    <property type="project" value="UniProtKB-UniRule"/>
</dbReference>
<keyword evidence="5 8" id="KW-0479">Metal-binding</keyword>
<dbReference type="EMBL" id="GISG01092412">
    <property type="protein sequence ID" value="MBA4634774.1"/>
    <property type="molecule type" value="Transcribed_RNA"/>
</dbReference>
<feature type="disulfide bond" evidence="10">
    <location>
        <begin position="37"/>
        <end position="54"/>
    </location>
</feature>
<evidence type="ECO:0000256" key="3">
    <source>
        <dbReference type="ARBA" id="ARBA00022523"/>
    </source>
</evidence>
<dbReference type="SMART" id="SM00835">
    <property type="entry name" value="Cupin_1"/>
    <property type="match status" value="1"/>
</dbReference>
<organism evidence="13">
    <name type="scientific">Opuntia streptacantha</name>
    <name type="common">Prickly pear cactus</name>
    <name type="synonym">Opuntia cardona</name>
    <dbReference type="NCBI Taxonomy" id="393608"/>
    <lineage>
        <taxon>Eukaryota</taxon>
        <taxon>Viridiplantae</taxon>
        <taxon>Streptophyta</taxon>
        <taxon>Embryophyta</taxon>
        <taxon>Tracheophyta</taxon>
        <taxon>Spermatophyta</taxon>
        <taxon>Magnoliopsida</taxon>
        <taxon>eudicotyledons</taxon>
        <taxon>Gunneridae</taxon>
        <taxon>Pentapetalae</taxon>
        <taxon>Caryophyllales</taxon>
        <taxon>Cactineae</taxon>
        <taxon>Cactaceae</taxon>
        <taxon>Opuntioideae</taxon>
        <taxon>Opuntia</taxon>
    </lineage>
</organism>
<reference evidence="13" key="2">
    <citation type="submission" date="2020-07" db="EMBL/GenBank/DDBJ databases">
        <authorList>
            <person name="Vera ALvarez R."/>
            <person name="Arias-Moreno D.M."/>
            <person name="Jimenez-Jacinto V."/>
            <person name="Jimenez-Bremont J.F."/>
            <person name="Swaminathan K."/>
            <person name="Moose S.P."/>
            <person name="Guerrero-Gonzalez M.L."/>
            <person name="Marino-Ramirez L."/>
            <person name="Landsman D."/>
            <person name="Rodriguez-Kessler M."/>
            <person name="Delgado-Sanchez P."/>
        </authorList>
    </citation>
    <scope>NUCLEOTIDE SEQUENCE</scope>
    <source>
        <tissue evidence="13">Cladode</tissue>
    </source>
</reference>
<dbReference type="PANTHER" id="PTHR31238">
    <property type="entry name" value="GERMIN-LIKE PROTEIN SUBFAMILY 3 MEMBER 3"/>
    <property type="match status" value="1"/>
</dbReference>
<evidence type="ECO:0000256" key="5">
    <source>
        <dbReference type="ARBA" id="ARBA00022723"/>
    </source>
</evidence>
<evidence type="ECO:0000256" key="10">
    <source>
        <dbReference type="PIRSR" id="PIRSR601929-3"/>
    </source>
</evidence>
<evidence type="ECO:0000256" key="11">
    <source>
        <dbReference type="RuleBase" id="RU366015"/>
    </source>
</evidence>
<sequence length="235" mass="25253">MAKSLGARFSFPILVFMAIVGLYMADATDPGPLQDFCVGVTNPNTALFVNGLFCKNPMNVTERDFTYRGFNTPGDTGNELGTSVMMINVTVLPSLNTLGVSVARVDYAPGGVNPPHLHPRASEILTVIDGTLYAGFVTANRIDGSNKLFATVLRKGDLFVFPQGLIHFQINIGRTNAVANVAFGSQNPGVATVGNSVFGSQPSIRVDVLSKAFHVDEDVIEEIQSQFNEVLIKQE</sequence>
<dbReference type="PRINTS" id="PR00325">
    <property type="entry name" value="GERMIN"/>
</dbReference>
<keyword evidence="7 8" id="KW-0464">Manganese</keyword>
<protein>
    <recommendedName>
        <fullName evidence="11">Germin-like protein</fullName>
    </recommendedName>
</protein>
<comment type="similarity">
    <text evidence="2 11">Belongs to the germin family.</text>
</comment>
<keyword evidence="3 11" id="KW-0052">Apoplast</keyword>
<evidence type="ECO:0000256" key="9">
    <source>
        <dbReference type="PIRSR" id="PIRSR601929-2"/>
    </source>
</evidence>
<feature type="binding site" evidence="8">
    <location>
        <position position="123"/>
    </location>
    <ligand>
        <name>oxalate</name>
        <dbReference type="ChEBI" id="CHEBI:30623"/>
    </ligand>
</feature>
<dbReference type="GO" id="GO:0048046">
    <property type="term" value="C:apoplast"/>
    <property type="evidence" value="ECO:0007669"/>
    <property type="project" value="UniProtKB-SubCell"/>
</dbReference>
<evidence type="ECO:0000259" key="12">
    <source>
        <dbReference type="SMART" id="SM00835"/>
    </source>
</evidence>
<evidence type="ECO:0000256" key="6">
    <source>
        <dbReference type="ARBA" id="ARBA00023157"/>
    </source>
</evidence>
<evidence type="ECO:0000256" key="8">
    <source>
        <dbReference type="PIRSR" id="PIRSR601929-1"/>
    </source>
</evidence>
<proteinExistence type="inferred from homology"/>
<feature type="binding site" evidence="8">
    <location>
        <position position="113"/>
    </location>
    <ligand>
        <name>oxalate</name>
        <dbReference type="ChEBI" id="CHEBI:30623"/>
    </ligand>
</feature>
<dbReference type="Gene3D" id="2.60.120.10">
    <property type="entry name" value="Jelly Rolls"/>
    <property type="match status" value="1"/>
</dbReference>